<reference evidence="5" key="1">
    <citation type="submission" date="2019-01" db="EMBL/GenBank/DDBJ databases">
        <title>Gri0909 isolated from a small marine red alga.</title>
        <authorList>
            <person name="Kim J."/>
            <person name="Jeong S.E."/>
            <person name="Jeon C.O."/>
        </authorList>
    </citation>
    <scope>NUCLEOTIDE SEQUENCE [LARGE SCALE GENOMIC DNA]</scope>
    <source>
        <strain evidence="5">Gri0909</strain>
    </source>
</reference>
<dbReference type="InterPro" id="IPR050955">
    <property type="entry name" value="Plant_Biomass_Hydrol_Est"/>
</dbReference>
<name>A0A3S2ZB21_9PROT</name>
<dbReference type="SUPFAM" id="SSF53474">
    <property type="entry name" value="alpha/beta-Hydrolases"/>
    <property type="match status" value="1"/>
</dbReference>
<dbReference type="Proteomes" id="UP000287447">
    <property type="component" value="Unassembled WGS sequence"/>
</dbReference>
<feature type="chain" id="PRO_5018544757" description="Polyhydroxybutyrate depolymerase" evidence="3">
    <location>
        <begin position="22"/>
        <end position="272"/>
    </location>
</feature>
<comment type="caution">
    <text evidence="4">The sequence shown here is derived from an EMBL/GenBank/DDBJ whole genome shotgun (WGS) entry which is preliminary data.</text>
</comment>
<evidence type="ECO:0000256" key="1">
    <source>
        <dbReference type="ARBA" id="ARBA00022729"/>
    </source>
</evidence>
<evidence type="ECO:0000256" key="3">
    <source>
        <dbReference type="SAM" id="SignalP"/>
    </source>
</evidence>
<keyword evidence="5" id="KW-1185">Reference proteome</keyword>
<dbReference type="GO" id="GO:0016787">
    <property type="term" value="F:hydrolase activity"/>
    <property type="evidence" value="ECO:0007669"/>
    <property type="project" value="UniProtKB-KW"/>
</dbReference>
<dbReference type="AlphaFoldDB" id="A0A3S2ZB21"/>
<accession>A0A3S2ZB21</accession>
<feature type="signal peptide" evidence="3">
    <location>
        <begin position="1"/>
        <end position="21"/>
    </location>
</feature>
<organism evidence="4 5">
    <name type="scientific">Hwanghaeella grinnelliae</name>
    <dbReference type="NCBI Taxonomy" id="2500179"/>
    <lineage>
        <taxon>Bacteria</taxon>
        <taxon>Pseudomonadati</taxon>
        <taxon>Pseudomonadota</taxon>
        <taxon>Alphaproteobacteria</taxon>
        <taxon>Rhodospirillales</taxon>
        <taxon>Rhodospirillaceae</taxon>
        <taxon>Hwanghaeella</taxon>
    </lineage>
</organism>
<keyword evidence="2" id="KW-0378">Hydrolase</keyword>
<evidence type="ECO:0000313" key="4">
    <source>
        <dbReference type="EMBL" id="RVU39637.1"/>
    </source>
</evidence>
<protein>
    <recommendedName>
        <fullName evidence="6">Polyhydroxybutyrate depolymerase</fullName>
    </recommendedName>
</protein>
<evidence type="ECO:0000256" key="2">
    <source>
        <dbReference type="ARBA" id="ARBA00022801"/>
    </source>
</evidence>
<dbReference type="InterPro" id="IPR029058">
    <property type="entry name" value="AB_hydrolase_fold"/>
</dbReference>
<gene>
    <name evidence="4" type="ORF">EOI86_10550</name>
</gene>
<dbReference type="PANTHER" id="PTHR43037">
    <property type="entry name" value="UNNAMED PRODUCT-RELATED"/>
    <property type="match status" value="1"/>
</dbReference>
<keyword evidence="1 3" id="KW-0732">Signal</keyword>
<proteinExistence type="predicted"/>
<dbReference type="EMBL" id="SADE01000001">
    <property type="protein sequence ID" value="RVU39637.1"/>
    <property type="molecule type" value="Genomic_DNA"/>
</dbReference>
<dbReference type="Gene3D" id="3.40.50.1820">
    <property type="entry name" value="alpha/beta hydrolase"/>
    <property type="match status" value="1"/>
</dbReference>
<sequence>MRALLFCWFMTVFMVPFAVSAAEPVCGAGGKCTVPGGYYLAEAPPDWDRKALLPLVVFFHGWNASPEGTFHNRSMVKPVLDRGALFVAPYARIGYWRQMGAGRAEEGRDEAAFIRAVMADVAKRWPVDDRRTLAAGFSRGASMVWNVACYTGDLFTAYLPIAGGFWSSMPEDCPSGPVNMRHIHGLSDKVVAYDRIGRYNSMPITDGMTFLRKLDGCGAKPDGSISLPKYQCDIWSDCGSGRELQLCTHPGGHSIPGEWVAQGYDWMTGLSN</sequence>
<evidence type="ECO:0000313" key="5">
    <source>
        <dbReference type="Proteomes" id="UP000287447"/>
    </source>
</evidence>
<evidence type="ECO:0008006" key="6">
    <source>
        <dbReference type="Google" id="ProtNLM"/>
    </source>
</evidence>
<dbReference type="PANTHER" id="PTHR43037:SF5">
    <property type="entry name" value="FERULOYL ESTERASE"/>
    <property type="match status" value="1"/>
</dbReference>